<evidence type="ECO:0000313" key="3">
    <source>
        <dbReference type="Proteomes" id="UP001175211"/>
    </source>
</evidence>
<dbReference type="AlphaFoldDB" id="A0AA39J2Y5"/>
<gene>
    <name evidence="2" type="ORF">EV420DRAFT_1623666</name>
</gene>
<name>A0AA39J2Y5_ARMTA</name>
<reference evidence="2" key="1">
    <citation type="submission" date="2023-06" db="EMBL/GenBank/DDBJ databases">
        <authorList>
            <consortium name="Lawrence Berkeley National Laboratory"/>
            <person name="Ahrendt S."/>
            <person name="Sahu N."/>
            <person name="Indic B."/>
            <person name="Wong-Bajracharya J."/>
            <person name="Merenyi Z."/>
            <person name="Ke H.-M."/>
            <person name="Monk M."/>
            <person name="Kocsube S."/>
            <person name="Drula E."/>
            <person name="Lipzen A."/>
            <person name="Balint B."/>
            <person name="Henrissat B."/>
            <person name="Andreopoulos B."/>
            <person name="Martin F.M."/>
            <person name="Harder C.B."/>
            <person name="Rigling D."/>
            <person name="Ford K.L."/>
            <person name="Foster G.D."/>
            <person name="Pangilinan J."/>
            <person name="Papanicolaou A."/>
            <person name="Barry K."/>
            <person name="LaButti K."/>
            <person name="Viragh M."/>
            <person name="Koriabine M."/>
            <person name="Yan M."/>
            <person name="Riley R."/>
            <person name="Champramary S."/>
            <person name="Plett K.L."/>
            <person name="Tsai I.J."/>
            <person name="Slot J."/>
            <person name="Sipos G."/>
            <person name="Plett J."/>
            <person name="Nagy L.G."/>
            <person name="Grigoriev I.V."/>
        </authorList>
    </citation>
    <scope>NUCLEOTIDE SEQUENCE</scope>
    <source>
        <strain evidence="2">CCBAS 213</strain>
    </source>
</reference>
<proteinExistence type="predicted"/>
<evidence type="ECO:0000313" key="2">
    <source>
        <dbReference type="EMBL" id="KAK0435113.1"/>
    </source>
</evidence>
<accession>A0AA39J2Y5</accession>
<evidence type="ECO:0000259" key="1">
    <source>
        <dbReference type="Pfam" id="PF25459"/>
    </source>
</evidence>
<protein>
    <recommendedName>
        <fullName evidence="1">BBC1/AIM3 cysteine proteinase-fold domain-containing protein</fullName>
    </recommendedName>
</protein>
<feature type="domain" description="BBC1/AIM3 cysteine proteinase-fold" evidence="1">
    <location>
        <begin position="63"/>
        <end position="202"/>
    </location>
</feature>
<dbReference type="GeneID" id="85359507"/>
<keyword evidence="3" id="KW-1185">Reference proteome</keyword>
<dbReference type="RefSeq" id="XP_060321901.1">
    <property type="nucleotide sequence ID" value="XM_060475959.1"/>
</dbReference>
<dbReference type="InterPro" id="IPR057402">
    <property type="entry name" value="AIM3_BBC1_C"/>
</dbReference>
<dbReference type="EMBL" id="JAUEPS010000162">
    <property type="protein sequence ID" value="KAK0435113.1"/>
    <property type="molecule type" value="Genomic_DNA"/>
</dbReference>
<dbReference type="Proteomes" id="UP001175211">
    <property type="component" value="Unassembled WGS sequence"/>
</dbReference>
<comment type="caution">
    <text evidence="2">The sequence shown here is derived from an EMBL/GenBank/DDBJ whole genome shotgun (WGS) entry which is preliminary data.</text>
</comment>
<organism evidence="2 3">
    <name type="scientific">Armillaria tabescens</name>
    <name type="common">Ringless honey mushroom</name>
    <name type="synonym">Agaricus tabescens</name>
    <dbReference type="NCBI Taxonomy" id="1929756"/>
    <lineage>
        <taxon>Eukaryota</taxon>
        <taxon>Fungi</taxon>
        <taxon>Dikarya</taxon>
        <taxon>Basidiomycota</taxon>
        <taxon>Agaricomycotina</taxon>
        <taxon>Agaricomycetes</taxon>
        <taxon>Agaricomycetidae</taxon>
        <taxon>Agaricales</taxon>
        <taxon>Marasmiineae</taxon>
        <taxon>Physalacriaceae</taxon>
        <taxon>Desarmillaria</taxon>
    </lineage>
</organism>
<dbReference type="Pfam" id="PF25459">
    <property type="entry name" value="AIM3_BBC1_C"/>
    <property type="match status" value="1"/>
</dbReference>
<sequence length="210" mass="22522">MELSDSVSSQWELPSIPSSSLEFGSGGTMSVSWTDNVTETTTAVPAPAPAPAPPEIIKPTKSQEDAVLTSEELMAIWGRIGVQVCEVATSLHDKSKRALIGDGTYHGFIEAVLHEVPGAAPPAPPSYGYIIYMQSGFFEIMPGDVVWLSDAKLKGHKGIQTYSQHVGVKEPLVGIISEFEAKKFKLRVFQANQHVGQQTVESSGVVKVGK</sequence>